<keyword evidence="13" id="KW-1185">Reference proteome</keyword>
<accession>A0A4Z1DXR0</accession>
<dbReference type="SUPFAM" id="SSF51905">
    <property type="entry name" value="FAD/NAD(P)-binding domain"/>
    <property type="match status" value="1"/>
</dbReference>
<dbReference type="NCBIfam" id="TIGR02734">
    <property type="entry name" value="crtI_fam"/>
    <property type="match status" value="1"/>
</dbReference>
<keyword evidence="2 10" id="KW-0125">Carotenoid biosynthesis</keyword>
<comment type="pathway">
    <text evidence="4">Carotenoid biosynthesis; staphyloxanthin biosynthesis; staphyloxanthin from farnesyl diphosphate: step 3/5.</text>
</comment>
<evidence type="ECO:0000256" key="10">
    <source>
        <dbReference type="RuleBase" id="RU362075"/>
    </source>
</evidence>
<evidence type="ECO:0000313" key="13">
    <source>
        <dbReference type="Proteomes" id="UP000297318"/>
    </source>
</evidence>
<reference evidence="12 13" key="1">
    <citation type="submission" date="2018-11" db="EMBL/GenBank/DDBJ databases">
        <title>Complete genome sequencing of the Actinobacteria Serinibacter sp. K3-2.</title>
        <authorList>
            <person name="Rakitin A.L."/>
            <person name="Beletsky A.V."/>
            <person name="Mardanov A.V."/>
            <person name="Ravin N.V."/>
            <person name="Gromova A.S."/>
            <person name="Filippova S.N."/>
            <person name="Gal'Chenko V.F."/>
        </authorList>
    </citation>
    <scope>NUCLEOTIDE SEQUENCE [LARGE SCALE GENOMIC DNA]</scope>
    <source>
        <strain evidence="12 13">K3-2</strain>
    </source>
</reference>
<name>A0A4Z1DXR0_9MICO</name>
<dbReference type="PANTHER" id="PTHR43734:SF7">
    <property type="entry name" value="4,4'-DIAPONEUROSPORENE OXYGENASE"/>
    <property type="match status" value="1"/>
</dbReference>
<sequence>MSRVVVVGAGVGGLASAARLAALGHEVTVLEAAMRIGGKLGTYERDGYVFDTGPSLVTMPQVFADLFDATGAPLADAVDLEQLDVACRYTFPDGTGVDLPGRIEEIPAALDAALGSGTGTQWKAFLDDAAAIWDVAEQPFLRSPIGRGTLAAMSSDTANLTTIAPWLSLRQFGARRLTDPRLRAMLDRYATYTGSDPRRAPSALATVPYAEQAFGSWYVPGGLRALGAAIADRARSLGAEIRTGVRVASIEHDGGRVTGVVTAGGERLAADVVVANADASQVYGELVQGPAARRRLRALRRATPSLAGFVLLLALEGLPAELRERAAHHRVLFPRDYDDEFDAVFGVGRYARWHGGGGPRPVDDPTVYVTAPQDASIVPGGEAGLARGEGAWFVLVNAPRHDPEHGADWDRPGLAEAYGRRILEVMAERGLDVRPYVRWVETRSPADLERSTLAPGGAIYGTSSNGSTSAFLRPANRGPLAGLYLVGGSAHPGGGLPLVTLSAEITAGLIGPA</sequence>
<protein>
    <recommendedName>
        <fullName evidence="6">4,4'-diaponeurosporene oxygenase</fullName>
    </recommendedName>
    <alternativeName>
        <fullName evidence="7">4,4'-diaponeurosporene oxidase</fullName>
    </alternativeName>
    <alternativeName>
        <fullName evidence="8">Carotenoid oxidase</fullName>
    </alternativeName>
</protein>
<comment type="caution">
    <text evidence="12">The sequence shown here is derived from an EMBL/GenBank/DDBJ whole genome shotgun (WGS) entry which is preliminary data.</text>
</comment>
<evidence type="ECO:0000256" key="1">
    <source>
        <dbReference type="ARBA" id="ARBA00001974"/>
    </source>
</evidence>
<feature type="domain" description="Amine oxidase" evidence="11">
    <location>
        <begin position="12"/>
        <end position="302"/>
    </location>
</feature>
<dbReference type="EMBL" id="RHPJ01000005">
    <property type="protein sequence ID" value="TGO03860.1"/>
    <property type="molecule type" value="Genomic_DNA"/>
</dbReference>
<gene>
    <name evidence="12" type="ORF">SERN_2872</name>
</gene>
<evidence type="ECO:0000256" key="4">
    <source>
        <dbReference type="ARBA" id="ARBA00037901"/>
    </source>
</evidence>
<dbReference type="Proteomes" id="UP000297318">
    <property type="component" value="Unassembled WGS sequence"/>
</dbReference>
<evidence type="ECO:0000256" key="5">
    <source>
        <dbReference type="ARBA" id="ARBA00038194"/>
    </source>
</evidence>
<evidence type="ECO:0000256" key="9">
    <source>
        <dbReference type="ARBA" id="ARBA00048532"/>
    </source>
</evidence>
<dbReference type="GO" id="GO:0016117">
    <property type="term" value="P:carotenoid biosynthetic process"/>
    <property type="evidence" value="ECO:0007669"/>
    <property type="project" value="UniProtKB-KW"/>
</dbReference>
<comment type="cofactor">
    <cofactor evidence="1">
        <name>FAD</name>
        <dbReference type="ChEBI" id="CHEBI:57692"/>
    </cofactor>
</comment>
<dbReference type="Pfam" id="PF01593">
    <property type="entry name" value="Amino_oxidase"/>
    <property type="match status" value="1"/>
</dbReference>
<evidence type="ECO:0000259" key="11">
    <source>
        <dbReference type="Pfam" id="PF01593"/>
    </source>
</evidence>
<dbReference type="Gene3D" id="3.50.50.60">
    <property type="entry name" value="FAD/NAD(P)-binding domain"/>
    <property type="match status" value="2"/>
</dbReference>
<dbReference type="InterPro" id="IPR002937">
    <property type="entry name" value="Amino_oxidase"/>
</dbReference>
<dbReference type="PANTHER" id="PTHR43734">
    <property type="entry name" value="PHYTOENE DESATURASE"/>
    <property type="match status" value="1"/>
</dbReference>
<keyword evidence="3 10" id="KW-0560">Oxidoreductase</keyword>
<comment type="catalytic activity">
    <reaction evidence="9">
        <text>all-trans-4,4'-diaponeurosporene + 2 AH2 + 2 O2 = 4,4'-diaponeurosporenal + 2 A + 3 H2O</text>
        <dbReference type="Rhea" id="RHEA:56104"/>
        <dbReference type="ChEBI" id="CHEBI:13193"/>
        <dbReference type="ChEBI" id="CHEBI:15377"/>
        <dbReference type="ChEBI" id="CHEBI:15379"/>
        <dbReference type="ChEBI" id="CHEBI:17499"/>
        <dbReference type="ChEBI" id="CHEBI:62743"/>
        <dbReference type="ChEBI" id="CHEBI:79065"/>
    </reaction>
</comment>
<organism evidence="12 13">
    <name type="scientific">Serinibacter arcticus</name>
    <dbReference type="NCBI Taxonomy" id="1655435"/>
    <lineage>
        <taxon>Bacteria</taxon>
        <taxon>Bacillati</taxon>
        <taxon>Actinomycetota</taxon>
        <taxon>Actinomycetes</taxon>
        <taxon>Micrococcales</taxon>
        <taxon>Beutenbergiaceae</taxon>
        <taxon>Serinibacter</taxon>
    </lineage>
</organism>
<dbReference type="GO" id="GO:0016491">
    <property type="term" value="F:oxidoreductase activity"/>
    <property type="evidence" value="ECO:0007669"/>
    <property type="project" value="UniProtKB-KW"/>
</dbReference>
<comment type="similarity">
    <text evidence="5">Belongs to the carotenoid/retinoid oxidoreductase family. CrtP subfamily.</text>
</comment>
<dbReference type="RefSeq" id="WP_135850884.1">
    <property type="nucleotide sequence ID" value="NZ_RHPJ01000005.1"/>
</dbReference>
<dbReference type="OrthoDB" id="9774675at2"/>
<evidence type="ECO:0000256" key="6">
    <source>
        <dbReference type="ARBA" id="ARBA00039159"/>
    </source>
</evidence>
<proteinExistence type="inferred from homology"/>
<evidence type="ECO:0000313" key="12">
    <source>
        <dbReference type="EMBL" id="TGO03860.1"/>
    </source>
</evidence>
<dbReference type="AlphaFoldDB" id="A0A4Z1DXR0"/>
<dbReference type="InterPro" id="IPR036188">
    <property type="entry name" value="FAD/NAD-bd_sf"/>
</dbReference>
<dbReference type="InterPro" id="IPR014105">
    <property type="entry name" value="Carotenoid/retinoid_OxRdtase"/>
</dbReference>
<evidence type="ECO:0000256" key="8">
    <source>
        <dbReference type="ARBA" id="ARBA00042619"/>
    </source>
</evidence>
<evidence type="ECO:0000256" key="7">
    <source>
        <dbReference type="ARBA" id="ARBA00041900"/>
    </source>
</evidence>
<evidence type="ECO:0000256" key="2">
    <source>
        <dbReference type="ARBA" id="ARBA00022746"/>
    </source>
</evidence>
<evidence type="ECO:0000256" key="3">
    <source>
        <dbReference type="ARBA" id="ARBA00023002"/>
    </source>
</evidence>